<reference evidence="1" key="2">
    <citation type="journal article" date="2006" name="PLoS Pathog.">
        <title>New perspectives on host-parasite interplay by comparative transcriptomic and proteomic analyses of Schistosoma japonicum.</title>
        <authorList>
            <person name="Liu F."/>
            <person name="Lu J."/>
            <person name="Hu W."/>
            <person name="Wang S.Y."/>
            <person name="Cui S.J."/>
            <person name="Chi M."/>
            <person name="Yan Q."/>
            <person name="Wang X.R."/>
            <person name="Song H.D."/>
            <person name="Xu X.N."/>
            <person name="Wang J.J."/>
            <person name="Zhang X.L."/>
            <person name="Zhang X."/>
            <person name="Wang Z.Q."/>
            <person name="Xue C.L."/>
            <person name="Brindley P.J."/>
            <person name="McManus D.P."/>
            <person name="Yang P.Y."/>
            <person name="Feng Z."/>
            <person name="Chen Z."/>
            <person name="Han Z.G."/>
        </authorList>
    </citation>
    <scope>NUCLEOTIDE SEQUENCE</scope>
</reference>
<evidence type="ECO:0000313" key="1">
    <source>
        <dbReference type="EMBL" id="AAX30449.1"/>
    </source>
</evidence>
<sequence length="51" mass="6121">MKGYCRTSKPPYIFYRPKIHNEKSKWRIEAAVRAIDGLLYILHMLFTVVCY</sequence>
<name>Q5BSN6_SCHJA</name>
<organism evidence="1">
    <name type="scientific">Schistosoma japonicum</name>
    <name type="common">Blood fluke</name>
    <dbReference type="NCBI Taxonomy" id="6182"/>
    <lineage>
        <taxon>Eukaryota</taxon>
        <taxon>Metazoa</taxon>
        <taxon>Spiralia</taxon>
        <taxon>Lophotrochozoa</taxon>
        <taxon>Platyhelminthes</taxon>
        <taxon>Trematoda</taxon>
        <taxon>Digenea</taxon>
        <taxon>Strigeidida</taxon>
        <taxon>Schistosomatoidea</taxon>
        <taxon>Schistosomatidae</taxon>
        <taxon>Schistosoma</taxon>
    </lineage>
</organism>
<accession>Q5BSN6</accession>
<proteinExistence type="evidence at transcript level"/>
<reference evidence="1" key="1">
    <citation type="submission" date="2005-01" db="EMBL/GenBank/DDBJ databases">
        <authorList>
            <person name="Han Z."/>
        </authorList>
    </citation>
    <scope>NUCLEOTIDE SEQUENCE</scope>
</reference>
<dbReference type="EMBL" id="AY915228">
    <property type="protein sequence ID" value="AAX30449.1"/>
    <property type="molecule type" value="mRNA"/>
</dbReference>
<dbReference type="AlphaFoldDB" id="Q5BSN6"/>
<protein>
    <submittedName>
        <fullName evidence="1">SJCHGC03703 protein</fullName>
    </submittedName>
</protein>